<keyword evidence="2" id="KW-1185">Reference proteome</keyword>
<organism evidence="1 2">
    <name type="scientific">Artomyces pyxidatus</name>
    <dbReference type="NCBI Taxonomy" id="48021"/>
    <lineage>
        <taxon>Eukaryota</taxon>
        <taxon>Fungi</taxon>
        <taxon>Dikarya</taxon>
        <taxon>Basidiomycota</taxon>
        <taxon>Agaricomycotina</taxon>
        <taxon>Agaricomycetes</taxon>
        <taxon>Russulales</taxon>
        <taxon>Auriscalpiaceae</taxon>
        <taxon>Artomyces</taxon>
    </lineage>
</organism>
<evidence type="ECO:0000313" key="2">
    <source>
        <dbReference type="Proteomes" id="UP000814140"/>
    </source>
</evidence>
<accession>A0ACB8SU54</accession>
<reference evidence="1" key="2">
    <citation type="journal article" date="2022" name="New Phytol.">
        <title>Evolutionary transition to the ectomycorrhizal habit in the genomes of a hyperdiverse lineage of mushroom-forming fungi.</title>
        <authorList>
            <person name="Looney B."/>
            <person name="Miyauchi S."/>
            <person name="Morin E."/>
            <person name="Drula E."/>
            <person name="Courty P.E."/>
            <person name="Kohler A."/>
            <person name="Kuo A."/>
            <person name="LaButti K."/>
            <person name="Pangilinan J."/>
            <person name="Lipzen A."/>
            <person name="Riley R."/>
            <person name="Andreopoulos W."/>
            <person name="He G."/>
            <person name="Johnson J."/>
            <person name="Nolan M."/>
            <person name="Tritt A."/>
            <person name="Barry K.W."/>
            <person name="Grigoriev I.V."/>
            <person name="Nagy L.G."/>
            <person name="Hibbett D."/>
            <person name="Henrissat B."/>
            <person name="Matheny P.B."/>
            <person name="Labbe J."/>
            <person name="Martin F.M."/>
        </authorList>
    </citation>
    <scope>NUCLEOTIDE SEQUENCE</scope>
    <source>
        <strain evidence="1">HHB10654</strain>
    </source>
</reference>
<protein>
    <submittedName>
        <fullName evidence="1">Uncharacterized protein</fullName>
    </submittedName>
</protein>
<proteinExistence type="predicted"/>
<reference evidence="1" key="1">
    <citation type="submission" date="2021-03" db="EMBL/GenBank/DDBJ databases">
        <authorList>
            <consortium name="DOE Joint Genome Institute"/>
            <person name="Ahrendt S."/>
            <person name="Looney B.P."/>
            <person name="Miyauchi S."/>
            <person name="Morin E."/>
            <person name="Drula E."/>
            <person name="Courty P.E."/>
            <person name="Chicoki N."/>
            <person name="Fauchery L."/>
            <person name="Kohler A."/>
            <person name="Kuo A."/>
            <person name="Labutti K."/>
            <person name="Pangilinan J."/>
            <person name="Lipzen A."/>
            <person name="Riley R."/>
            <person name="Andreopoulos W."/>
            <person name="He G."/>
            <person name="Johnson J."/>
            <person name="Barry K.W."/>
            <person name="Grigoriev I.V."/>
            <person name="Nagy L."/>
            <person name="Hibbett D."/>
            <person name="Henrissat B."/>
            <person name="Matheny P.B."/>
            <person name="Labbe J."/>
            <person name="Martin F."/>
        </authorList>
    </citation>
    <scope>NUCLEOTIDE SEQUENCE</scope>
    <source>
        <strain evidence="1">HHB10654</strain>
    </source>
</reference>
<name>A0ACB8SU54_9AGAM</name>
<evidence type="ECO:0000313" key="1">
    <source>
        <dbReference type="EMBL" id="KAI0059697.1"/>
    </source>
</evidence>
<dbReference type="EMBL" id="MU277224">
    <property type="protein sequence ID" value="KAI0059697.1"/>
    <property type="molecule type" value="Genomic_DNA"/>
</dbReference>
<dbReference type="Proteomes" id="UP000814140">
    <property type="component" value="Unassembled WGS sequence"/>
</dbReference>
<comment type="caution">
    <text evidence="1">The sequence shown here is derived from an EMBL/GenBank/DDBJ whole genome shotgun (WGS) entry which is preliminary data.</text>
</comment>
<gene>
    <name evidence="1" type="ORF">BV25DRAFT_1840130</name>
</gene>
<sequence>MRRTCTVLVHAQHAPIQQNARLAAFGDAIALLEASLANSKAWRGLRLTGPMKAWFPDGRCERGAALLWRSSGIKYMLSPYNAPGPPRTCLRHAMYILNLTIATKACGVILTGTEEPGASALDLVCHAALVSTARRRLVSRSLWRCLQSLRIGGTDSCGKVRLTYRALALQFPQSHCLQSLLPTLPSRLQFRLSSLGSPTTRYSTCETPVSDLVPQPYKEHPISELHNPHKLSLDHNNAEYQSTLYQKQALRQTLTTYIIPNQTNQLSIMTTGPSLAEHTCPTCDDGDSTVTLSSIDRDGPYTYAKALAFANSQPPDFSGPQEPETPADEVALRTQECDAWGRWRALALAAAMLPLAARYSCVPAGVWVWLASVCVLGALWAAITQSAMGPATVHCMGCMDQCSLGSDLVWLLWQSEVNRVTLEIRRLREKMGEKGSSFDRRDDAY</sequence>